<comment type="caution">
    <text evidence="1">The sequence shown here is derived from an EMBL/GenBank/DDBJ whole genome shotgun (WGS) entry which is preliminary data.</text>
</comment>
<reference evidence="1" key="1">
    <citation type="journal article" date="2020" name="mSystems">
        <title>Genome- and Community-Level Interaction Insights into Carbon Utilization and Element Cycling Functions of Hydrothermarchaeota in Hydrothermal Sediment.</title>
        <authorList>
            <person name="Zhou Z."/>
            <person name="Liu Y."/>
            <person name="Xu W."/>
            <person name="Pan J."/>
            <person name="Luo Z.H."/>
            <person name="Li M."/>
        </authorList>
    </citation>
    <scope>NUCLEOTIDE SEQUENCE [LARGE SCALE GENOMIC DNA]</scope>
    <source>
        <strain evidence="1">SpSt-23</strain>
    </source>
</reference>
<gene>
    <name evidence="1" type="ORF">ENP55_02170</name>
</gene>
<dbReference type="EMBL" id="DSJT01000008">
    <property type="protein sequence ID" value="HEF87111.1"/>
    <property type="molecule type" value="Genomic_DNA"/>
</dbReference>
<dbReference type="AlphaFoldDB" id="A0A7C2BKB0"/>
<sequence length="199" mass="21736">MSSSVKPCPNNSLAYLATDGGGSTLYVCLTEDKSYEKDTLHKAIRDEVGSRGVGDNAIGLTPEDVTSLIIDFLQGLERSIRSSIQGVYGGKITPDILLPKFSESKLNPGEFPGNFQIARQGRASVMLHVEPKIGWEAYCKMLQQTRQSIDILVSETGVLEPLLGNLYYPSQTSPVSYGILLLRLTELILSSTSPRLTLR</sequence>
<protein>
    <submittedName>
        <fullName evidence="1">Uncharacterized protein</fullName>
    </submittedName>
</protein>
<accession>A0A7C2BKB0</accession>
<evidence type="ECO:0000313" key="1">
    <source>
        <dbReference type="EMBL" id="HEF87111.1"/>
    </source>
</evidence>
<proteinExistence type="predicted"/>
<name>A0A7C2BKB0_9CREN</name>
<organism evidence="1">
    <name type="scientific">Thermosphaera aggregans</name>
    <dbReference type="NCBI Taxonomy" id="54254"/>
    <lineage>
        <taxon>Archaea</taxon>
        <taxon>Thermoproteota</taxon>
        <taxon>Thermoprotei</taxon>
        <taxon>Desulfurococcales</taxon>
        <taxon>Desulfurococcaceae</taxon>
        <taxon>Thermosphaera</taxon>
    </lineage>
</organism>